<name>A0A4Y9ZRI1_9AGAM</name>
<reference evidence="2 3" key="1">
    <citation type="submission" date="2019-02" db="EMBL/GenBank/DDBJ databases">
        <title>Genome sequencing of the rare red list fungi Hericium alpestre (H. flagellum).</title>
        <authorList>
            <person name="Buettner E."/>
            <person name="Kellner H."/>
        </authorList>
    </citation>
    <scope>NUCLEOTIDE SEQUENCE [LARGE SCALE GENOMIC DNA]</scope>
    <source>
        <strain evidence="2 3">DSM 108284</strain>
    </source>
</reference>
<dbReference type="EMBL" id="SFCI01001325">
    <property type="protein sequence ID" value="TFY76089.1"/>
    <property type="molecule type" value="Genomic_DNA"/>
</dbReference>
<dbReference type="AlphaFoldDB" id="A0A4Y9ZRI1"/>
<sequence length="320" mass="34316">MPADCLSLPPITLLSNNDLPPSLFSSIPCPLVPSPSLLSDARATHHTVLPAPPSGAGPTLPVTDTPSKATQACRGFSSSDLFDLAHMALDLDVFSAKHGEKWKKWNELGAKLCLRGMNHSDASFQKKLEDLILWQDDPAHATQSTRTLLKGSTEITIAVLLDRLSEAKIEAAACTDEEHDRAVKKQHKDQAGREVICLTVMQASYFRIDTVQETARASPSFPVHAGSAAAVKCEAGPVMLTTPMPRVKLEPVELSSGVKAVKHEPLEGNIGGKAIKHEPLELSQSRLSNVKTEALDSDIEFIGAAHGTGDIIELDLDGEC</sequence>
<evidence type="ECO:0000256" key="1">
    <source>
        <dbReference type="SAM" id="MobiDB-lite"/>
    </source>
</evidence>
<protein>
    <submittedName>
        <fullName evidence="2">Uncharacterized protein</fullName>
    </submittedName>
</protein>
<gene>
    <name evidence="2" type="ORF">EWM64_g7923</name>
</gene>
<evidence type="ECO:0000313" key="2">
    <source>
        <dbReference type="EMBL" id="TFY76089.1"/>
    </source>
</evidence>
<feature type="region of interest" description="Disordered" evidence="1">
    <location>
        <begin position="47"/>
        <end position="67"/>
    </location>
</feature>
<dbReference type="OrthoDB" id="3065063at2759"/>
<keyword evidence="3" id="KW-1185">Reference proteome</keyword>
<evidence type="ECO:0000313" key="3">
    <source>
        <dbReference type="Proteomes" id="UP000298061"/>
    </source>
</evidence>
<accession>A0A4Y9ZRI1</accession>
<organism evidence="2 3">
    <name type="scientific">Hericium alpestre</name>
    <dbReference type="NCBI Taxonomy" id="135208"/>
    <lineage>
        <taxon>Eukaryota</taxon>
        <taxon>Fungi</taxon>
        <taxon>Dikarya</taxon>
        <taxon>Basidiomycota</taxon>
        <taxon>Agaricomycotina</taxon>
        <taxon>Agaricomycetes</taxon>
        <taxon>Russulales</taxon>
        <taxon>Hericiaceae</taxon>
        <taxon>Hericium</taxon>
    </lineage>
</organism>
<comment type="caution">
    <text evidence="2">The sequence shown here is derived from an EMBL/GenBank/DDBJ whole genome shotgun (WGS) entry which is preliminary data.</text>
</comment>
<proteinExistence type="predicted"/>
<dbReference type="Proteomes" id="UP000298061">
    <property type="component" value="Unassembled WGS sequence"/>
</dbReference>